<evidence type="ECO:0000256" key="1">
    <source>
        <dbReference type="SAM" id="MobiDB-lite"/>
    </source>
</evidence>
<evidence type="ECO:0000256" key="2">
    <source>
        <dbReference type="SAM" id="Phobius"/>
    </source>
</evidence>
<name>A0A7K4NNU9_9ARCH</name>
<feature type="compositionally biased region" description="Basic and acidic residues" evidence="1">
    <location>
        <begin position="1"/>
        <end position="18"/>
    </location>
</feature>
<keyword evidence="2" id="KW-0472">Membrane</keyword>
<gene>
    <name evidence="3" type="ORF">HX833_00815</name>
</gene>
<evidence type="ECO:0000313" key="4">
    <source>
        <dbReference type="Proteomes" id="UP000526196"/>
    </source>
</evidence>
<comment type="caution">
    <text evidence="3">The sequence shown here is derived from an EMBL/GenBank/DDBJ whole genome shotgun (WGS) entry which is preliminary data.</text>
</comment>
<organism evidence="3 4">
    <name type="scientific">Marine Group I thaumarchaeote</name>
    <dbReference type="NCBI Taxonomy" id="2511932"/>
    <lineage>
        <taxon>Archaea</taxon>
        <taxon>Nitrososphaerota</taxon>
        <taxon>Marine Group I</taxon>
    </lineage>
</organism>
<dbReference type="AlphaFoldDB" id="A0A7K4NNU9"/>
<feature type="transmembrane region" description="Helical" evidence="2">
    <location>
        <begin position="29"/>
        <end position="50"/>
    </location>
</feature>
<accession>A0A7K4NNU9</accession>
<dbReference type="GO" id="GO:0016853">
    <property type="term" value="F:isomerase activity"/>
    <property type="evidence" value="ECO:0007669"/>
    <property type="project" value="UniProtKB-KW"/>
</dbReference>
<reference evidence="3 4" key="1">
    <citation type="journal article" date="2019" name="Environ. Microbiol.">
        <title>Genomics insights into ecotype formation of ammonia-oxidizing archaea in the deep ocean.</title>
        <authorList>
            <person name="Wang Y."/>
            <person name="Huang J.M."/>
            <person name="Cui G.J."/>
            <person name="Nunoura T."/>
            <person name="Takaki Y."/>
            <person name="Li W.L."/>
            <person name="Li J."/>
            <person name="Gao Z.M."/>
            <person name="Takai K."/>
            <person name="Zhang A.Q."/>
            <person name="Stepanauskas R."/>
        </authorList>
    </citation>
    <scope>NUCLEOTIDE SEQUENCE [LARGE SCALE GENOMIC DNA]</scope>
    <source>
        <strain evidence="3 4">F20</strain>
    </source>
</reference>
<evidence type="ECO:0000313" key="3">
    <source>
        <dbReference type="EMBL" id="NWK04627.1"/>
    </source>
</evidence>
<sequence>MGRRAREERQEKREDKAAKISKNKRKTNLMATGILAVIAVIVGYSVFVFMTQVDTSGALGAPDGAGRLGDEHEHASLLVRIFGDKLDFASPAYQIKSSWIHFEDSDGTTIHRHSSGVTLGDLFDSMGFTVNDECFAFPDGREFCTNEDYSLKYYINHKSVGNIYDYVLEDDARILISFGPETPEEIEVQLIELDSQMIKG</sequence>
<proteinExistence type="predicted"/>
<dbReference type="Proteomes" id="UP000526196">
    <property type="component" value="Unassembled WGS sequence"/>
</dbReference>
<dbReference type="EMBL" id="JACASX010000001">
    <property type="protein sequence ID" value="NWK04627.1"/>
    <property type="molecule type" value="Genomic_DNA"/>
</dbReference>
<keyword evidence="2" id="KW-1133">Transmembrane helix</keyword>
<keyword evidence="2" id="KW-0812">Transmembrane</keyword>
<keyword evidence="3" id="KW-0413">Isomerase</keyword>
<protein>
    <submittedName>
        <fullName evidence="3">Protein-disulfide isomerase</fullName>
    </submittedName>
</protein>
<feature type="region of interest" description="Disordered" evidence="1">
    <location>
        <begin position="1"/>
        <end position="20"/>
    </location>
</feature>